<dbReference type="InterPro" id="IPR002172">
    <property type="entry name" value="LDrepeatLR_classA_rpt"/>
</dbReference>
<dbReference type="Gene3D" id="4.10.400.10">
    <property type="entry name" value="Low-density Lipoprotein Receptor"/>
    <property type="match status" value="1"/>
</dbReference>
<evidence type="ECO:0000256" key="6">
    <source>
        <dbReference type="PROSITE-ProRule" id="PRU00124"/>
    </source>
</evidence>
<evidence type="ECO:0000256" key="7">
    <source>
        <dbReference type="SAM" id="Phobius"/>
    </source>
</evidence>
<keyword evidence="5" id="KW-0325">Glycoprotein</keyword>
<evidence type="ECO:0000259" key="9">
    <source>
        <dbReference type="PROSITE" id="PS50986"/>
    </source>
</evidence>
<feature type="non-terminal residue" evidence="10">
    <location>
        <position position="1"/>
    </location>
</feature>
<evidence type="ECO:0000256" key="1">
    <source>
        <dbReference type="ARBA" id="ARBA00004370"/>
    </source>
</evidence>
<accession>V9KYR7</accession>
<dbReference type="InterPro" id="IPR020901">
    <property type="entry name" value="Prtase_inh_Kunz-CS"/>
</dbReference>
<dbReference type="EMBL" id="JW871056">
    <property type="protein sequence ID" value="AFP03574.1"/>
    <property type="molecule type" value="mRNA"/>
</dbReference>
<dbReference type="FunFam" id="4.10.410.10:FF:000020">
    <property type="entry name" value="Collagen, type VI, alpha 3"/>
    <property type="match status" value="1"/>
</dbReference>
<dbReference type="PROSITE" id="PS50068">
    <property type="entry name" value="LDLRA_2"/>
    <property type="match status" value="1"/>
</dbReference>
<evidence type="ECO:0000256" key="2">
    <source>
        <dbReference type="ARBA" id="ARBA00022729"/>
    </source>
</evidence>
<dbReference type="InterPro" id="IPR002223">
    <property type="entry name" value="Kunitz_BPTI"/>
</dbReference>
<keyword evidence="7" id="KW-0812">Transmembrane</keyword>
<protein>
    <submittedName>
        <fullName evidence="10">Kunitz-type protease inhibitor 1-like protein</fullName>
    </submittedName>
</protein>
<dbReference type="FunFam" id="4.10.400.10:FF:000067">
    <property type="entry name" value="Serine peptidase inhibitor, Kunitz type 1"/>
    <property type="match status" value="1"/>
</dbReference>
<feature type="domain" description="BPTI/Kunitz inhibitor" evidence="8">
    <location>
        <begin position="305"/>
        <end position="355"/>
    </location>
</feature>
<comment type="subcellular location">
    <subcellularLocation>
        <location evidence="1">Membrane</location>
    </subcellularLocation>
</comment>
<dbReference type="GO" id="GO:0030198">
    <property type="term" value="P:extracellular matrix organization"/>
    <property type="evidence" value="ECO:0007669"/>
    <property type="project" value="TreeGrafter"/>
</dbReference>
<dbReference type="InterPro" id="IPR036880">
    <property type="entry name" value="Kunitz_BPTI_sf"/>
</dbReference>
<dbReference type="PANTHER" id="PTHR46750:SF2">
    <property type="entry name" value="MANSC DOMAIN-CONTAINING PROTEIN 4"/>
    <property type="match status" value="1"/>
</dbReference>
<feature type="disulfide bond" evidence="6">
    <location>
        <begin position="238"/>
        <end position="256"/>
    </location>
</feature>
<dbReference type="PANTHER" id="PTHR46750">
    <property type="entry name" value="KUNITZ-TYPE PROTEASE INHIBITOR 1"/>
    <property type="match status" value="1"/>
</dbReference>
<keyword evidence="3 7" id="KW-0472">Membrane</keyword>
<evidence type="ECO:0000313" key="10">
    <source>
        <dbReference type="EMBL" id="AFP03574.1"/>
    </source>
</evidence>
<organism evidence="10">
    <name type="scientific">Callorhinchus milii</name>
    <name type="common">Ghost shark</name>
    <dbReference type="NCBI Taxonomy" id="7868"/>
    <lineage>
        <taxon>Eukaryota</taxon>
        <taxon>Metazoa</taxon>
        <taxon>Chordata</taxon>
        <taxon>Craniata</taxon>
        <taxon>Vertebrata</taxon>
        <taxon>Chondrichthyes</taxon>
        <taxon>Holocephali</taxon>
        <taxon>Chimaeriformes</taxon>
        <taxon>Callorhinchidae</taxon>
        <taxon>Callorhinchus</taxon>
    </lineage>
</organism>
<evidence type="ECO:0000256" key="4">
    <source>
        <dbReference type="ARBA" id="ARBA00023157"/>
    </source>
</evidence>
<dbReference type="SMART" id="SM00192">
    <property type="entry name" value="LDLa"/>
    <property type="match status" value="1"/>
</dbReference>
<dbReference type="Pfam" id="PF07502">
    <property type="entry name" value="MANEC"/>
    <property type="match status" value="1"/>
</dbReference>
<dbReference type="InterPro" id="IPR023415">
    <property type="entry name" value="LDLR_class-A_CS"/>
</dbReference>
<feature type="disulfide bond" evidence="6">
    <location>
        <begin position="250"/>
        <end position="265"/>
    </location>
</feature>
<dbReference type="PROSITE" id="PS50986">
    <property type="entry name" value="MANSC"/>
    <property type="match status" value="1"/>
</dbReference>
<evidence type="ECO:0000256" key="3">
    <source>
        <dbReference type="ARBA" id="ARBA00023136"/>
    </source>
</evidence>
<dbReference type="GO" id="GO:0008544">
    <property type="term" value="P:epidermis development"/>
    <property type="evidence" value="ECO:0007669"/>
    <property type="project" value="TreeGrafter"/>
</dbReference>
<proteinExistence type="evidence at transcript level"/>
<dbReference type="GO" id="GO:0060429">
    <property type="term" value="P:epithelium development"/>
    <property type="evidence" value="ECO:0007669"/>
    <property type="project" value="TreeGrafter"/>
</dbReference>
<keyword evidence="2" id="KW-0732">Signal</keyword>
<dbReference type="PROSITE" id="PS01209">
    <property type="entry name" value="LDLRA_1"/>
    <property type="match status" value="1"/>
</dbReference>
<dbReference type="PROSITE" id="PS00280">
    <property type="entry name" value="BPTI_KUNITZ_1"/>
    <property type="match status" value="2"/>
</dbReference>
<sequence length="434" mass="47531">VRGCVRVWVRVSVRVWVRVWVTGLWALGALVALPSARALAPTLGAQDPVCAHLYRASPGKSVDEQSFKDGATLLGSAVATSSADCLLRCCARPGCHLALVEEGFEGNKICHLLSCWYKQRDVCALVSRPGFEANVKVGARAPTQRSLNSSEVCSQPPLTGPCRASFHHWHYSPINQTCLPFIYGGCLGNGNNFVEEGDCQQRCGDVQAKKSDVNPTPQARMLGRKDCVGVCSPSQFRCNDGCCVDSGLLCDGTPHCADNSDENFCGSIAKSYERLSDREVRGPWETEEITDKKAMQMTSTDAEYCFAPPDPGFCRAAFPRWFYDVKTQNCARFTYGGCRGNRNNYSTREECLSRCAGRSAAENESGNHDKLHNDLHHHPKAIGLMVVLGGCVLTLLLGVVYFLAKLVKRNPPVSPGWSRIRDDKEILFNTVATI</sequence>
<dbReference type="Gene3D" id="4.10.410.10">
    <property type="entry name" value="Pancreatic trypsin inhibitor Kunitz domain"/>
    <property type="match status" value="2"/>
</dbReference>
<dbReference type="FunFam" id="4.10.410.10:FF:000004">
    <property type="entry name" value="Tissue factor pathway inhibitor"/>
    <property type="match status" value="1"/>
</dbReference>
<dbReference type="GO" id="GO:0005886">
    <property type="term" value="C:plasma membrane"/>
    <property type="evidence" value="ECO:0007669"/>
    <property type="project" value="TreeGrafter"/>
</dbReference>
<dbReference type="SMART" id="SM00131">
    <property type="entry name" value="KU"/>
    <property type="match status" value="2"/>
</dbReference>
<evidence type="ECO:0000259" key="8">
    <source>
        <dbReference type="PROSITE" id="PS50279"/>
    </source>
</evidence>
<dbReference type="InterPro" id="IPR036055">
    <property type="entry name" value="LDL_receptor-like_sf"/>
</dbReference>
<dbReference type="PROSITE" id="PS50279">
    <property type="entry name" value="BPTI_KUNITZ_2"/>
    <property type="match status" value="2"/>
</dbReference>
<reference evidence="10" key="1">
    <citation type="journal article" date="2014" name="Nature">
        <title>Elephant shark genome provides unique insights into gnathostome evolution.</title>
        <authorList>
            <consortium name="International Elephant Shark Genome Sequencing Consortium"/>
            <person name="Venkatesh B."/>
            <person name="Lee A.P."/>
            <person name="Ravi V."/>
            <person name="Maurya A.K."/>
            <person name="Lian M.M."/>
            <person name="Swann J.B."/>
            <person name="Ohta Y."/>
            <person name="Flajnik M.F."/>
            <person name="Sutoh Y."/>
            <person name="Kasahara M."/>
            <person name="Hoon S."/>
            <person name="Gangu V."/>
            <person name="Roy S.W."/>
            <person name="Irimia M."/>
            <person name="Korzh V."/>
            <person name="Kondrychyn I."/>
            <person name="Lim Z.W."/>
            <person name="Tay B.H."/>
            <person name="Tohari S."/>
            <person name="Kong K.W."/>
            <person name="Ho S."/>
            <person name="Lorente-Galdos B."/>
            <person name="Quilez J."/>
            <person name="Marques-Bonet T."/>
            <person name="Raney B.J."/>
            <person name="Ingham P.W."/>
            <person name="Tay A."/>
            <person name="Hillier L.W."/>
            <person name="Minx P."/>
            <person name="Boehm T."/>
            <person name="Wilson R.K."/>
            <person name="Brenner S."/>
            <person name="Warren W.C."/>
        </authorList>
    </citation>
    <scope>NUCLEOTIDE SEQUENCE</scope>
    <source>
        <tissue evidence="10">Intestine</tissue>
    </source>
</reference>
<keyword evidence="7" id="KW-1133">Transmembrane helix</keyword>
<dbReference type="PRINTS" id="PR00759">
    <property type="entry name" value="BASICPTASE"/>
</dbReference>
<name>V9KYR7_CALMI</name>
<dbReference type="SUPFAM" id="SSF57424">
    <property type="entry name" value="LDL receptor-like module"/>
    <property type="match status" value="1"/>
</dbReference>
<evidence type="ECO:0000256" key="5">
    <source>
        <dbReference type="ARBA" id="ARBA00023180"/>
    </source>
</evidence>
<dbReference type="SUPFAM" id="SSF57362">
    <property type="entry name" value="BPTI-like"/>
    <property type="match status" value="2"/>
</dbReference>
<dbReference type="InterPro" id="IPR011106">
    <property type="entry name" value="MANSC_N"/>
</dbReference>
<dbReference type="Pfam" id="PF00014">
    <property type="entry name" value="Kunitz_BPTI"/>
    <property type="match status" value="2"/>
</dbReference>
<dbReference type="InterPro" id="IPR013980">
    <property type="entry name" value="MANSC_dom"/>
</dbReference>
<feature type="transmembrane region" description="Helical" evidence="7">
    <location>
        <begin position="381"/>
        <end position="404"/>
    </location>
</feature>
<feature type="domain" description="BPTI/Kunitz inhibitor" evidence="8">
    <location>
        <begin position="153"/>
        <end position="203"/>
    </location>
</feature>
<dbReference type="AlphaFoldDB" id="V9KYR7"/>
<dbReference type="CDD" id="cd00112">
    <property type="entry name" value="LDLa"/>
    <property type="match status" value="1"/>
</dbReference>
<feature type="domain" description="MANSC" evidence="9">
    <location>
        <begin position="55"/>
        <end position="134"/>
    </location>
</feature>
<dbReference type="Pfam" id="PF00057">
    <property type="entry name" value="Ldl_recept_a"/>
    <property type="match status" value="1"/>
</dbReference>
<dbReference type="SMART" id="SM00765">
    <property type="entry name" value="MANEC"/>
    <property type="match status" value="1"/>
</dbReference>
<dbReference type="GO" id="GO:0004867">
    <property type="term" value="F:serine-type endopeptidase inhibitor activity"/>
    <property type="evidence" value="ECO:0007669"/>
    <property type="project" value="InterPro"/>
</dbReference>
<feature type="disulfide bond" evidence="6">
    <location>
        <begin position="231"/>
        <end position="243"/>
    </location>
</feature>
<keyword evidence="4 6" id="KW-1015">Disulfide bond</keyword>